<dbReference type="RefSeq" id="WP_336925825.1">
    <property type="nucleotide sequence ID" value="NZ_JBANRO010000005.1"/>
</dbReference>
<keyword evidence="1" id="KW-0732">Signal</keyword>
<evidence type="ECO:0000259" key="2">
    <source>
        <dbReference type="Pfam" id="PF26061"/>
    </source>
</evidence>
<accession>A0ABV7E4P7</accession>
<feature type="chain" id="PRO_5046123410" description="DUF8021 domain-containing protein" evidence="1">
    <location>
        <begin position="18"/>
        <end position="327"/>
    </location>
</feature>
<sequence length="327" mass="35412">MKSTLAAVLATTALALAAPAAAQSSAPPVAGCDRACLIALADTYAQALIDDEPGAVRWAGNAVVMENLARSRPGEGAFDTITGEGTDNYAVHVADPVSGQVGLLTMMVEGDAPVLVGIRLKLDASGAVEEAEHLIARNLSEAQLANLQSPRSQLLMPVPAAYADSRSRLIWLGASYYDALDLNNSRFSNMADDCVRHENGFQTARNSFTRPGVVFSDSEFAYLGGLGCAAQIDTNMWEYIDTIENRRVEIADEVTGLVWGVSHFHHAMDKDYTPLIGVPWFESRDMRRFNAFDMPAIHIYKIWGGAIHEIEALGIVMPYQSPHAFVR</sequence>
<keyword evidence="4" id="KW-1185">Reference proteome</keyword>
<organism evidence="3 4">
    <name type="scientific">Alteraurantiacibacter palmitatis</name>
    <dbReference type="NCBI Taxonomy" id="2054628"/>
    <lineage>
        <taxon>Bacteria</taxon>
        <taxon>Pseudomonadati</taxon>
        <taxon>Pseudomonadota</taxon>
        <taxon>Alphaproteobacteria</taxon>
        <taxon>Sphingomonadales</taxon>
        <taxon>Erythrobacteraceae</taxon>
        <taxon>Alteraurantiacibacter</taxon>
    </lineage>
</organism>
<evidence type="ECO:0000313" key="4">
    <source>
        <dbReference type="Proteomes" id="UP001595456"/>
    </source>
</evidence>
<protein>
    <recommendedName>
        <fullName evidence="2">DUF8021 domain-containing protein</fullName>
    </recommendedName>
</protein>
<proteinExistence type="predicted"/>
<dbReference type="Pfam" id="PF26061">
    <property type="entry name" value="DUF8021"/>
    <property type="match status" value="1"/>
</dbReference>
<dbReference type="EMBL" id="JBHRST010000004">
    <property type="protein sequence ID" value="MFC3096921.1"/>
    <property type="molecule type" value="Genomic_DNA"/>
</dbReference>
<evidence type="ECO:0000313" key="3">
    <source>
        <dbReference type="EMBL" id="MFC3096921.1"/>
    </source>
</evidence>
<evidence type="ECO:0000256" key="1">
    <source>
        <dbReference type="SAM" id="SignalP"/>
    </source>
</evidence>
<feature type="domain" description="DUF8021" evidence="2">
    <location>
        <begin position="163"/>
        <end position="313"/>
    </location>
</feature>
<comment type="caution">
    <text evidence="3">The sequence shown here is derived from an EMBL/GenBank/DDBJ whole genome shotgun (WGS) entry which is preliminary data.</text>
</comment>
<gene>
    <name evidence="3" type="ORF">ACFODU_03800</name>
</gene>
<name>A0ABV7E4P7_9SPHN</name>
<feature type="signal peptide" evidence="1">
    <location>
        <begin position="1"/>
        <end position="17"/>
    </location>
</feature>
<dbReference type="InterPro" id="IPR058334">
    <property type="entry name" value="DUF8021"/>
</dbReference>
<dbReference type="Proteomes" id="UP001595456">
    <property type="component" value="Unassembled WGS sequence"/>
</dbReference>
<reference evidence="4" key="1">
    <citation type="journal article" date="2019" name="Int. J. Syst. Evol. Microbiol.">
        <title>The Global Catalogue of Microorganisms (GCM) 10K type strain sequencing project: providing services to taxonomists for standard genome sequencing and annotation.</title>
        <authorList>
            <consortium name="The Broad Institute Genomics Platform"/>
            <consortium name="The Broad Institute Genome Sequencing Center for Infectious Disease"/>
            <person name="Wu L."/>
            <person name="Ma J."/>
        </authorList>
    </citation>
    <scope>NUCLEOTIDE SEQUENCE [LARGE SCALE GENOMIC DNA]</scope>
    <source>
        <strain evidence="4">KCTC 52607</strain>
    </source>
</reference>